<feature type="region of interest" description="Disordered" evidence="1">
    <location>
        <begin position="1366"/>
        <end position="1387"/>
    </location>
</feature>
<dbReference type="PROSITE" id="PS51259">
    <property type="entry name" value="MHD2"/>
    <property type="match status" value="1"/>
</dbReference>
<dbReference type="InterPro" id="IPR014770">
    <property type="entry name" value="Munc13_1"/>
</dbReference>
<keyword evidence="6" id="KW-1185">Reference proteome</keyword>
<evidence type="ECO:0000313" key="6">
    <source>
        <dbReference type="Proteomes" id="UP000504638"/>
    </source>
</evidence>
<feature type="compositionally biased region" description="Basic residues" evidence="1">
    <location>
        <begin position="1"/>
        <end position="18"/>
    </location>
</feature>
<reference evidence="5 7" key="1">
    <citation type="submission" date="2020-01" db="EMBL/GenBank/DDBJ databases">
        <authorList>
            <consortium name="DOE Joint Genome Institute"/>
            <person name="Haridas S."/>
            <person name="Albert R."/>
            <person name="Binder M."/>
            <person name="Bloem J."/>
            <person name="Labutti K."/>
            <person name="Salamov A."/>
            <person name="Andreopoulos B."/>
            <person name="Baker S.E."/>
            <person name="Barry K."/>
            <person name="Bills G."/>
            <person name="Bluhm B.H."/>
            <person name="Cannon C."/>
            <person name="Castanera R."/>
            <person name="Culley D.E."/>
            <person name="Daum C."/>
            <person name="Ezra D."/>
            <person name="Gonzalez J.B."/>
            <person name="Henrissat B."/>
            <person name="Kuo A."/>
            <person name="Liang C."/>
            <person name="Lipzen A."/>
            <person name="Lutzoni F."/>
            <person name="Magnuson J."/>
            <person name="Mondo S."/>
            <person name="Nolan M."/>
            <person name="Ohm R."/>
            <person name="Pangilinan J."/>
            <person name="Park H.-J."/>
            <person name="Ramirez L."/>
            <person name="Alfaro M."/>
            <person name="Sun H."/>
            <person name="Tritt A."/>
            <person name="Yoshinaga Y."/>
            <person name="Zwiers L.-H."/>
            <person name="Turgeon B.G."/>
            <person name="Goodwin S.B."/>
            <person name="Spatafora J.W."/>
            <person name="Crous P.W."/>
            <person name="Grigoriev I.V."/>
        </authorList>
    </citation>
    <scope>NUCLEOTIDE SEQUENCE</scope>
    <source>
        <strain evidence="5 7">CBS 781.70</strain>
    </source>
</reference>
<evidence type="ECO:0000256" key="1">
    <source>
        <dbReference type="SAM" id="MobiDB-lite"/>
    </source>
</evidence>
<dbReference type="RefSeq" id="XP_033532922.1">
    <property type="nucleotide sequence ID" value="XM_033681365.1"/>
</dbReference>
<evidence type="ECO:0000259" key="3">
    <source>
        <dbReference type="PROSITE" id="PS51258"/>
    </source>
</evidence>
<dbReference type="OrthoDB" id="2015333at2759"/>
<dbReference type="Gene3D" id="1.10.357.50">
    <property type="match status" value="1"/>
</dbReference>
<evidence type="ECO:0000313" key="7">
    <source>
        <dbReference type="RefSeq" id="XP_033532922.1"/>
    </source>
</evidence>
<feature type="region of interest" description="Disordered" evidence="1">
    <location>
        <begin position="1"/>
        <end position="30"/>
    </location>
</feature>
<proteinExistence type="predicted"/>
<dbReference type="PROSITE" id="PS51258">
    <property type="entry name" value="MHD1"/>
    <property type="match status" value="1"/>
</dbReference>
<dbReference type="SUPFAM" id="SSF49562">
    <property type="entry name" value="C2 domain (Calcium/lipid-binding domain, CaLB)"/>
    <property type="match status" value="1"/>
</dbReference>
<dbReference type="SMART" id="SM00239">
    <property type="entry name" value="C2"/>
    <property type="match status" value="1"/>
</dbReference>
<feature type="domain" description="C2" evidence="2">
    <location>
        <begin position="913"/>
        <end position="1032"/>
    </location>
</feature>
<dbReference type="Pfam" id="PF00168">
    <property type="entry name" value="C2"/>
    <property type="match status" value="1"/>
</dbReference>
<evidence type="ECO:0000259" key="2">
    <source>
        <dbReference type="PROSITE" id="PS50004"/>
    </source>
</evidence>
<protein>
    <recommendedName>
        <fullName evidence="8">C2 domain-containing protein</fullName>
    </recommendedName>
</protein>
<evidence type="ECO:0000313" key="5">
    <source>
        <dbReference type="EMBL" id="KAF1811291.1"/>
    </source>
</evidence>
<dbReference type="PANTHER" id="PTHR47263:SF1">
    <property type="entry name" value="C2 DOMAIN PROTEIN (AFU_ORTHOLOGUE AFUA_7G02350)"/>
    <property type="match status" value="1"/>
</dbReference>
<dbReference type="PANTHER" id="PTHR47263">
    <property type="entry name" value="ADENYLATE CYCLASE ACTIVATION PROTEIN GIT1"/>
    <property type="match status" value="1"/>
</dbReference>
<gene>
    <name evidence="5 7" type="ORF">P152DRAFT_474890</name>
</gene>
<dbReference type="PROSITE" id="PS50004">
    <property type="entry name" value="C2"/>
    <property type="match status" value="1"/>
</dbReference>
<dbReference type="InterPro" id="IPR014772">
    <property type="entry name" value="Munc13_dom-2"/>
</dbReference>
<name>A0A6G1G035_9PEZI</name>
<dbReference type="InterPro" id="IPR000008">
    <property type="entry name" value="C2_dom"/>
</dbReference>
<dbReference type="Proteomes" id="UP000504638">
    <property type="component" value="Unplaced"/>
</dbReference>
<dbReference type="InterPro" id="IPR052811">
    <property type="entry name" value="Glucose_resp_signaling"/>
</dbReference>
<accession>A0A6G1G035</accession>
<dbReference type="InterPro" id="IPR035892">
    <property type="entry name" value="C2_domain_sf"/>
</dbReference>
<dbReference type="GeneID" id="54421935"/>
<feature type="domain" description="MHD1" evidence="3">
    <location>
        <begin position="705"/>
        <end position="831"/>
    </location>
</feature>
<dbReference type="EMBL" id="ML975162">
    <property type="protein sequence ID" value="KAF1811291.1"/>
    <property type="molecule type" value="Genomic_DNA"/>
</dbReference>
<dbReference type="InterPro" id="IPR010439">
    <property type="entry name" value="MUN_dom"/>
</dbReference>
<feature type="compositionally biased region" description="Low complexity" evidence="1">
    <location>
        <begin position="1366"/>
        <end position="1379"/>
    </location>
</feature>
<sequence>MSTSSRHSRISRSRRNTHLSRDNSQALHRKATATPHDAYIYSLAVAVLHYQLQPRQKRIQHVAAPPRLQKARTSASEVIGHDITLLKANRSNRVPEGFMAALDKRLTYVLIGKERLPEYNDALIKRTFGAFLNQFKEKHFRKGVETDRRVEDLLLIFFSKASSELQKGNIGTGPTHPEPDAWKLMVDRHCALFIRLINAILRDHNWDSDRPDLAERLKTMERKLLIHDQNLASEASRNGGAGGTSIEVEVPLTYDVKDMPLAMIVKRVFSKEYDQVQADVNKHKANWTQKAALQDLKSYQTHLNLGGNRRTLSLVDFDYDDAYEAWKKSETAEVSQMILNMVQNNIELAKTSTGASAFASAVPSASGATVDAYAEISKKLANNQEDDNSYFDQPVDMGNIAPDNHRACDDDLTYTFIPPNPRDHFRTVLKEALSVDLKDPEVNPSPDNIFLFSKSTTELLSELALRWRMPLFSRLVLLLDVIREKYGQADAGLPVVDATFLYIKETHGTHEKKNRRLSQLNPEARTQDWKKWTVADYALHKQALSGIHSTILRDLFHLLMGVYEPKPPEIGPAMYIIQEHIYSDELCSVAENELDQFAEELENGLIEVATAKYEEIREKVLREVEESNGMLDFFHVIEVGKGVKKLAEKIAKRYRKNPNIMGVSPFAILAKVMFPAFAHDARSFVAHIIEIAQQRGEEIPIADGFDLYRELVEIRGVYALDKSGTQFKFNVEELLQDFVWRWIKTTEDSVVGWSENAIKHDEFAVRNDDATRPPTDDERHSISSIDTFRSFNEIVNQITQLNWDNDLQYAKFMTSLSKIIGNGISRYCELIEQLFSKEMSVESAEEVAARAQLTNSERYWQLARDAWNANNKVEAYNFSTKSLVKLNNIEYAITELDKLERDMNVEACAAVITRNTPPITHQERWKKTEKYVFTIKIIEGEDLKPCDINGLSDPYVVLGDEYQKRLAKTRIIYGNLNPRWDESVDITTTGAINIIATVWDWDALGDHDCVGRSSLKLDPHHFRDYIPREYWLPLDTQGRVLVRVSMEGERDDIQFYFGKAFRTLKRTERDMTRQITDKLNAYIQHMLSERTLRQLLSKGIASKFNTFMKKQPQAPVVPSLIEATRAIQPLLDYFDENFAIMNQTLTQSAMTAVMSRLWKEVLSQVEALLVPPLSDKPSAQRPLSQPELDIVYQWLQTLFDFFHAVDEHTGIAQGVPLDVLKSPKYHDLKNLAFFYTQPTEDLIRESERMASASAARAASEAARLNRLSAPAHLGAPAPMTFSGAPQGMPTRRHKTILGSRNLGTMRKAKEEKRREAQAEPSDDMILRILRMRPEATMYLTQRTRQRERLAAARAAEQIVMRSLMGQSSSGAAGRGIRAGSQGGLPIR</sequence>
<dbReference type="Gene3D" id="1.20.58.1100">
    <property type="match status" value="1"/>
</dbReference>
<evidence type="ECO:0008006" key="8">
    <source>
        <dbReference type="Google" id="ProtNLM"/>
    </source>
</evidence>
<reference evidence="7" key="2">
    <citation type="submission" date="2020-04" db="EMBL/GenBank/DDBJ databases">
        <authorList>
            <consortium name="NCBI Genome Project"/>
        </authorList>
    </citation>
    <scope>NUCLEOTIDE SEQUENCE</scope>
    <source>
        <strain evidence="7">CBS 781.70</strain>
    </source>
</reference>
<dbReference type="CDD" id="cd04043">
    <property type="entry name" value="C2_Munc13_fungal"/>
    <property type="match status" value="1"/>
</dbReference>
<evidence type="ECO:0000259" key="4">
    <source>
        <dbReference type="PROSITE" id="PS51259"/>
    </source>
</evidence>
<reference evidence="7" key="3">
    <citation type="submission" date="2025-04" db="UniProtKB">
        <authorList>
            <consortium name="RefSeq"/>
        </authorList>
    </citation>
    <scope>IDENTIFICATION</scope>
    <source>
        <strain evidence="7">CBS 781.70</strain>
    </source>
</reference>
<dbReference type="Gene3D" id="2.60.40.150">
    <property type="entry name" value="C2 domain"/>
    <property type="match status" value="1"/>
</dbReference>
<feature type="domain" description="MHD2" evidence="4">
    <location>
        <begin position="1124"/>
        <end position="1246"/>
    </location>
</feature>
<dbReference type="Pfam" id="PF06292">
    <property type="entry name" value="MUN"/>
    <property type="match status" value="1"/>
</dbReference>
<organism evidence="5">
    <name type="scientific">Eremomyces bilateralis CBS 781.70</name>
    <dbReference type="NCBI Taxonomy" id="1392243"/>
    <lineage>
        <taxon>Eukaryota</taxon>
        <taxon>Fungi</taxon>
        <taxon>Dikarya</taxon>
        <taxon>Ascomycota</taxon>
        <taxon>Pezizomycotina</taxon>
        <taxon>Dothideomycetes</taxon>
        <taxon>Dothideomycetes incertae sedis</taxon>
        <taxon>Eremomycetales</taxon>
        <taxon>Eremomycetaceae</taxon>
        <taxon>Eremomyces</taxon>
    </lineage>
</organism>